<dbReference type="InParanoid" id="D7SUJ8"/>
<gene>
    <name evidence="1" type="ordered locus">VIT_04s0008g04440</name>
</gene>
<organism evidence="1 2">
    <name type="scientific">Vitis vinifera</name>
    <name type="common">Grape</name>
    <dbReference type="NCBI Taxonomy" id="29760"/>
    <lineage>
        <taxon>Eukaryota</taxon>
        <taxon>Viridiplantae</taxon>
        <taxon>Streptophyta</taxon>
        <taxon>Embryophyta</taxon>
        <taxon>Tracheophyta</taxon>
        <taxon>Spermatophyta</taxon>
        <taxon>Magnoliopsida</taxon>
        <taxon>eudicotyledons</taxon>
        <taxon>Gunneridae</taxon>
        <taxon>Pentapetalae</taxon>
        <taxon>rosids</taxon>
        <taxon>Vitales</taxon>
        <taxon>Vitaceae</taxon>
        <taxon>Viteae</taxon>
        <taxon>Vitis</taxon>
    </lineage>
</organism>
<dbReference type="HOGENOM" id="CLU_2502522_0_0_1"/>
<protein>
    <submittedName>
        <fullName evidence="1">Uncharacterized protein</fullName>
    </submittedName>
</protein>
<dbReference type="AlphaFoldDB" id="D7SUJ8"/>
<reference evidence="2" key="1">
    <citation type="journal article" date="2007" name="Nature">
        <title>The grapevine genome sequence suggests ancestral hexaploidization in major angiosperm phyla.</title>
        <authorList>
            <consortium name="The French-Italian Public Consortium for Grapevine Genome Characterization."/>
            <person name="Jaillon O."/>
            <person name="Aury J.-M."/>
            <person name="Noel B."/>
            <person name="Policriti A."/>
            <person name="Clepet C."/>
            <person name="Casagrande A."/>
            <person name="Choisne N."/>
            <person name="Aubourg S."/>
            <person name="Vitulo N."/>
            <person name="Jubin C."/>
            <person name="Vezzi A."/>
            <person name="Legeai F."/>
            <person name="Hugueney P."/>
            <person name="Dasilva C."/>
            <person name="Horner D."/>
            <person name="Mica E."/>
            <person name="Jublot D."/>
            <person name="Poulain J."/>
            <person name="Bruyere C."/>
            <person name="Billault A."/>
            <person name="Segurens B."/>
            <person name="Gouyvenoux M."/>
            <person name="Ugarte E."/>
            <person name="Cattonaro F."/>
            <person name="Anthouard V."/>
            <person name="Vico V."/>
            <person name="Del Fabbro C."/>
            <person name="Alaux M."/>
            <person name="Di Gaspero G."/>
            <person name="Dumas V."/>
            <person name="Felice N."/>
            <person name="Paillard S."/>
            <person name="Juman I."/>
            <person name="Moroldo M."/>
            <person name="Scalabrin S."/>
            <person name="Canaguier A."/>
            <person name="Le Clainche I."/>
            <person name="Malacrida G."/>
            <person name="Durand E."/>
            <person name="Pesole G."/>
            <person name="Laucou V."/>
            <person name="Chatelet P."/>
            <person name="Merdinoglu D."/>
            <person name="Delledonne M."/>
            <person name="Pezzotti M."/>
            <person name="Lecharny A."/>
            <person name="Scarpelli C."/>
            <person name="Artiguenave F."/>
            <person name="Pe M.E."/>
            <person name="Valle G."/>
            <person name="Morgante M."/>
            <person name="Caboche M."/>
            <person name="Adam-Blondon A.-F."/>
            <person name="Weissenbach J."/>
            <person name="Quetier F."/>
            <person name="Wincker P."/>
        </authorList>
    </citation>
    <scope>NUCLEOTIDE SEQUENCE [LARGE SCALE GENOMIC DNA]</scope>
    <source>
        <strain evidence="2">cv. Pinot noir / PN40024</strain>
    </source>
</reference>
<dbReference type="PANTHER" id="PTHR36312:SF2">
    <property type="entry name" value="THIONIN-LIKE PROTEIN"/>
    <property type="match status" value="1"/>
</dbReference>
<dbReference type="eggNOG" id="ENOG502SGEZ">
    <property type="taxonomic scope" value="Eukaryota"/>
</dbReference>
<dbReference type="Proteomes" id="UP000009183">
    <property type="component" value="Chromosome 4"/>
</dbReference>
<sequence>MLAPQVTAGIYTCWGGCYNQCVIEIGHSQIPNLPCTWKCLNGCLPSLGSVSSKYCYLGCSLDRCIEFSGDVPQMDGCVSKCSDPCQ</sequence>
<accession>D7SUJ8</accession>
<name>D7SUJ8_VITVI</name>
<dbReference type="OMA" id="DSPYACW"/>
<dbReference type="PANTHER" id="PTHR36312">
    <property type="entry name" value="THIONIN-LIKE PROTEIN 1"/>
    <property type="match status" value="1"/>
</dbReference>
<evidence type="ECO:0000313" key="2">
    <source>
        <dbReference type="Proteomes" id="UP000009183"/>
    </source>
</evidence>
<dbReference type="EMBL" id="FN595231">
    <property type="protein sequence ID" value="CBI20947.3"/>
    <property type="molecule type" value="Genomic_DNA"/>
</dbReference>
<proteinExistence type="predicted"/>
<keyword evidence="2" id="KW-1185">Reference proteome</keyword>
<evidence type="ECO:0000313" key="1">
    <source>
        <dbReference type="EMBL" id="CBI20947.3"/>
    </source>
</evidence>
<dbReference type="PaxDb" id="29760-VIT_04s0008g04440.t01"/>
<dbReference type="InterPro" id="IPR038975">
    <property type="entry name" value="THNL"/>
</dbReference>